<dbReference type="PANTHER" id="PTHR42803:SF1">
    <property type="entry name" value="BROAD-SPECIFICITY LINEAR ACYL-COA DEHYDROGENASE FADE5"/>
    <property type="match status" value="1"/>
</dbReference>
<evidence type="ECO:0000259" key="9">
    <source>
        <dbReference type="Pfam" id="PF02771"/>
    </source>
</evidence>
<name>A0ABU5ECX4_9PROT</name>
<evidence type="ECO:0000259" key="8">
    <source>
        <dbReference type="Pfam" id="PF02770"/>
    </source>
</evidence>
<keyword evidence="5 6" id="KW-0560">Oxidoreductase</keyword>
<dbReference type="InterPro" id="IPR037069">
    <property type="entry name" value="AcylCoA_DH/ox_N_sf"/>
</dbReference>
<feature type="domain" description="Acyl-CoA oxidase/dehydrogenase middle" evidence="8">
    <location>
        <begin position="162"/>
        <end position="266"/>
    </location>
</feature>
<proteinExistence type="inferred from homology"/>
<feature type="domain" description="Acyl-CoA dehydrogenase/oxidase C-terminal" evidence="7">
    <location>
        <begin position="283"/>
        <end position="448"/>
    </location>
</feature>
<gene>
    <name evidence="11" type="ORF">SMD27_15415</name>
</gene>
<dbReference type="SUPFAM" id="SSF56645">
    <property type="entry name" value="Acyl-CoA dehydrogenase NM domain-like"/>
    <property type="match status" value="1"/>
</dbReference>
<dbReference type="SUPFAM" id="SSF47203">
    <property type="entry name" value="Acyl-CoA dehydrogenase C-terminal domain-like"/>
    <property type="match status" value="1"/>
</dbReference>
<evidence type="ECO:0000259" key="7">
    <source>
        <dbReference type="Pfam" id="PF00441"/>
    </source>
</evidence>
<keyword evidence="4 6" id="KW-0274">FAD</keyword>
<evidence type="ECO:0000256" key="3">
    <source>
        <dbReference type="ARBA" id="ARBA00022630"/>
    </source>
</evidence>
<evidence type="ECO:0000313" key="11">
    <source>
        <dbReference type="EMBL" id="MDY0884233.1"/>
    </source>
</evidence>
<sequence>MPDYQAPIEDIRFTLRHIAGLEAIAQLPGYQEASLETCDAILGEAARFAAEVLAPLNRIGDMEGAKLAEGKVRVPAGQAEAYRQFAEAGWNSVAFDPDFGGQGMPWALTTALQEIWNAANMAFSLCPLLTQGAVEALQIHGSDAQKKTYLAPLIAGRWTGTMNLTEPQAGSDLGALKTRAEPKGDHHLLTGQKIFITYGDHEMAENIVHFVLARLPDAPKGSKGISLFIVPKFLVNQDGSLGARNDVKAVALEHKLGIHASPTCVMAYGDEGGAVGYLVGEPNRGLEYMFTMMNNARLAVGVQGLAIAERALQAARAYASERVQGTTPGNDPTARLPIHHHPDIRRSLMALRAWSEATRCLIYFAAGTLDRAKRHPDSADRAGYQALVDLLIPIAKAWSTDRGVAAASLGLQIHGGAGFIEETGVAQFYRDARIAPIYEGTNGIQAIDLLGRKLLRDGGRSARGLIASMTVTLEALKVDSDLEMQVLSTHLEPTLTALSRATEHLLKLGEQEIGSALAGASPYLELFGLVLGGWLLAKSTLAARQSRDPILDEKLAVTQFYMTNQLPQALGLEIAIVSGAESVLKLAPERI</sequence>
<evidence type="ECO:0000256" key="6">
    <source>
        <dbReference type="RuleBase" id="RU362125"/>
    </source>
</evidence>
<protein>
    <submittedName>
        <fullName evidence="11">Acyl-CoA dehydrogenase</fullName>
    </submittedName>
</protein>
<dbReference type="Pfam" id="PF12806">
    <property type="entry name" value="Acyl-CoA_dh_C"/>
    <property type="match status" value="1"/>
</dbReference>
<dbReference type="InterPro" id="IPR025878">
    <property type="entry name" value="Acyl-CoA_dh-like_C_dom"/>
</dbReference>
<dbReference type="InterPro" id="IPR006091">
    <property type="entry name" value="Acyl-CoA_Oxase/DH_mid-dom"/>
</dbReference>
<comment type="cofactor">
    <cofactor evidence="1 6">
        <name>FAD</name>
        <dbReference type="ChEBI" id="CHEBI:57692"/>
    </cofactor>
</comment>
<dbReference type="EMBL" id="JAXCLW010000004">
    <property type="protein sequence ID" value="MDY0884233.1"/>
    <property type="molecule type" value="Genomic_DNA"/>
</dbReference>
<dbReference type="Gene3D" id="1.20.140.10">
    <property type="entry name" value="Butyryl-CoA Dehydrogenase, subunit A, domain 3"/>
    <property type="match status" value="1"/>
</dbReference>
<dbReference type="Gene3D" id="2.40.110.10">
    <property type="entry name" value="Butyryl-CoA Dehydrogenase, subunit A, domain 2"/>
    <property type="match status" value="1"/>
</dbReference>
<dbReference type="Gene3D" id="1.10.540.10">
    <property type="entry name" value="Acyl-CoA dehydrogenase/oxidase, N-terminal domain"/>
    <property type="match status" value="1"/>
</dbReference>
<dbReference type="InterPro" id="IPR036250">
    <property type="entry name" value="AcylCo_DH-like_C"/>
</dbReference>
<keyword evidence="3 6" id="KW-0285">Flavoprotein</keyword>
<organism evidence="11 12">
    <name type="scientific">Dongia soli</name>
    <dbReference type="NCBI Taxonomy" id="600628"/>
    <lineage>
        <taxon>Bacteria</taxon>
        <taxon>Pseudomonadati</taxon>
        <taxon>Pseudomonadota</taxon>
        <taxon>Alphaproteobacteria</taxon>
        <taxon>Rhodospirillales</taxon>
        <taxon>Dongiaceae</taxon>
        <taxon>Dongia</taxon>
    </lineage>
</organism>
<dbReference type="RefSeq" id="WP_320509301.1">
    <property type="nucleotide sequence ID" value="NZ_JAXCLW010000004.1"/>
</dbReference>
<comment type="caution">
    <text evidence="11">The sequence shown here is derived from an EMBL/GenBank/DDBJ whole genome shotgun (WGS) entry which is preliminary data.</text>
</comment>
<dbReference type="InterPro" id="IPR009075">
    <property type="entry name" value="AcylCo_DH/oxidase_C"/>
</dbReference>
<dbReference type="Proteomes" id="UP001279642">
    <property type="component" value="Unassembled WGS sequence"/>
</dbReference>
<evidence type="ECO:0000256" key="4">
    <source>
        <dbReference type="ARBA" id="ARBA00022827"/>
    </source>
</evidence>
<dbReference type="InterPro" id="IPR009100">
    <property type="entry name" value="AcylCoA_DH/oxidase_NM_dom_sf"/>
</dbReference>
<comment type="similarity">
    <text evidence="2 6">Belongs to the acyl-CoA dehydrogenase family.</text>
</comment>
<dbReference type="PANTHER" id="PTHR42803">
    <property type="entry name" value="ACYL-COA DEHYDROGENASE"/>
    <property type="match status" value="1"/>
</dbReference>
<reference evidence="11 12" key="1">
    <citation type="journal article" date="2016" name="Antonie Van Leeuwenhoek">
        <title>Dongia soli sp. nov., isolated from soil from Dokdo, Korea.</title>
        <authorList>
            <person name="Kim D.U."/>
            <person name="Lee H."/>
            <person name="Kim H."/>
            <person name="Kim S.G."/>
            <person name="Ka J.O."/>
        </authorList>
    </citation>
    <scope>NUCLEOTIDE SEQUENCE [LARGE SCALE GENOMIC DNA]</scope>
    <source>
        <strain evidence="11 12">D78</strain>
    </source>
</reference>
<dbReference type="InterPro" id="IPR046373">
    <property type="entry name" value="Acyl-CoA_Oxase/DH_mid-dom_sf"/>
</dbReference>
<evidence type="ECO:0000259" key="10">
    <source>
        <dbReference type="Pfam" id="PF12806"/>
    </source>
</evidence>
<keyword evidence="12" id="KW-1185">Reference proteome</keyword>
<evidence type="ECO:0000256" key="2">
    <source>
        <dbReference type="ARBA" id="ARBA00009347"/>
    </source>
</evidence>
<feature type="domain" description="Acyl-CoA dehydrogenase/oxidase N-terminal" evidence="9">
    <location>
        <begin position="39"/>
        <end position="156"/>
    </location>
</feature>
<dbReference type="Pfam" id="PF00441">
    <property type="entry name" value="Acyl-CoA_dh_1"/>
    <property type="match status" value="1"/>
</dbReference>
<accession>A0ABU5ECX4</accession>
<dbReference type="Pfam" id="PF02770">
    <property type="entry name" value="Acyl-CoA_dh_M"/>
    <property type="match status" value="1"/>
</dbReference>
<dbReference type="Pfam" id="PF02771">
    <property type="entry name" value="Acyl-CoA_dh_N"/>
    <property type="match status" value="1"/>
</dbReference>
<evidence type="ECO:0000256" key="5">
    <source>
        <dbReference type="ARBA" id="ARBA00023002"/>
    </source>
</evidence>
<dbReference type="InterPro" id="IPR052166">
    <property type="entry name" value="Diverse_Acyl-CoA_DH"/>
</dbReference>
<evidence type="ECO:0000313" key="12">
    <source>
        <dbReference type="Proteomes" id="UP001279642"/>
    </source>
</evidence>
<dbReference type="InterPro" id="IPR013786">
    <property type="entry name" value="AcylCoA_DH/ox_N"/>
</dbReference>
<feature type="domain" description="Acetyl-CoA dehydrogenase-like C-terminal" evidence="10">
    <location>
        <begin position="469"/>
        <end position="586"/>
    </location>
</feature>
<evidence type="ECO:0000256" key="1">
    <source>
        <dbReference type="ARBA" id="ARBA00001974"/>
    </source>
</evidence>